<reference evidence="3" key="1">
    <citation type="journal article" date="2020" name="Stud. Mycol.">
        <title>101 Dothideomycetes genomes: A test case for predicting lifestyles and emergence of pathogens.</title>
        <authorList>
            <person name="Haridas S."/>
            <person name="Albert R."/>
            <person name="Binder M."/>
            <person name="Bloem J."/>
            <person name="LaButti K."/>
            <person name="Salamov A."/>
            <person name="Andreopoulos B."/>
            <person name="Baker S."/>
            <person name="Barry K."/>
            <person name="Bills G."/>
            <person name="Bluhm B."/>
            <person name="Cannon C."/>
            <person name="Castanera R."/>
            <person name="Culley D."/>
            <person name="Daum C."/>
            <person name="Ezra D."/>
            <person name="Gonzalez J."/>
            <person name="Henrissat B."/>
            <person name="Kuo A."/>
            <person name="Liang C."/>
            <person name="Lipzen A."/>
            <person name="Lutzoni F."/>
            <person name="Magnuson J."/>
            <person name="Mondo S."/>
            <person name="Nolan M."/>
            <person name="Ohm R."/>
            <person name="Pangilinan J."/>
            <person name="Park H.-J."/>
            <person name="Ramirez L."/>
            <person name="Alfaro M."/>
            <person name="Sun H."/>
            <person name="Tritt A."/>
            <person name="Yoshinaga Y."/>
            <person name="Zwiers L.-H."/>
            <person name="Turgeon B."/>
            <person name="Goodwin S."/>
            <person name="Spatafora J."/>
            <person name="Crous P."/>
            <person name="Grigoriev I."/>
        </authorList>
    </citation>
    <scope>NUCLEOTIDE SEQUENCE [LARGE SCALE GENOMIC DNA]</scope>
    <source>
        <strain evidence="3">CECT 20119</strain>
    </source>
</reference>
<dbReference type="Proteomes" id="UP000799538">
    <property type="component" value="Unassembled WGS sequence"/>
</dbReference>
<evidence type="ECO:0000313" key="3">
    <source>
        <dbReference type="Proteomes" id="UP000799538"/>
    </source>
</evidence>
<name>A0A6A6GS15_9PEZI</name>
<evidence type="ECO:0000256" key="1">
    <source>
        <dbReference type="SAM" id="MobiDB-lite"/>
    </source>
</evidence>
<dbReference type="EMBL" id="ML992501">
    <property type="protein sequence ID" value="KAF2228143.1"/>
    <property type="molecule type" value="Genomic_DNA"/>
</dbReference>
<organism evidence="2 3">
    <name type="scientific">Elsinoe ampelina</name>
    <dbReference type="NCBI Taxonomy" id="302913"/>
    <lineage>
        <taxon>Eukaryota</taxon>
        <taxon>Fungi</taxon>
        <taxon>Dikarya</taxon>
        <taxon>Ascomycota</taxon>
        <taxon>Pezizomycotina</taxon>
        <taxon>Dothideomycetes</taxon>
        <taxon>Dothideomycetidae</taxon>
        <taxon>Myriangiales</taxon>
        <taxon>Elsinoaceae</taxon>
        <taxon>Elsinoe</taxon>
    </lineage>
</organism>
<dbReference type="OrthoDB" id="4486944at2759"/>
<keyword evidence="3" id="KW-1185">Reference proteome</keyword>
<gene>
    <name evidence="2" type="ORF">BDZ85DRAFT_255474</name>
</gene>
<sequence length="148" mass="16332">MGLSPSIAISQLPALRPRTPSATGNAVSVQSSMPATTDRRHSPARMIRHQFTQEHITVSYGHAPGIGFFLSVSDERLALDPDDQSQFNDLRLAVAPDCEGVYLEVQTGKHGDRRKVSVAVMKELWKRYGVNHVAMRLLDIEDPEPSQA</sequence>
<dbReference type="AlphaFoldDB" id="A0A6A6GS15"/>
<proteinExistence type="predicted"/>
<evidence type="ECO:0000313" key="2">
    <source>
        <dbReference type="EMBL" id="KAF2228143.1"/>
    </source>
</evidence>
<accession>A0A6A6GS15</accession>
<feature type="region of interest" description="Disordered" evidence="1">
    <location>
        <begin position="16"/>
        <end position="42"/>
    </location>
</feature>
<feature type="compositionally biased region" description="Polar residues" evidence="1">
    <location>
        <begin position="20"/>
        <end position="35"/>
    </location>
</feature>
<protein>
    <submittedName>
        <fullName evidence="2">Uncharacterized protein</fullName>
    </submittedName>
</protein>